<dbReference type="InterPro" id="IPR052943">
    <property type="entry name" value="TMTC_O-mannosyl-trnsfr"/>
</dbReference>
<evidence type="ECO:0000313" key="3">
    <source>
        <dbReference type="EMBL" id="MDN3563375.1"/>
    </source>
</evidence>
<evidence type="ECO:0000313" key="4">
    <source>
        <dbReference type="Proteomes" id="UP001529369"/>
    </source>
</evidence>
<dbReference type="Gene3D" id="1.25.40.10">
    <property type="entry name" value="Tetratricopeptide repeat domain"/>
    <property type="match status" value="1"/>
</dbReference>
<dbReference type="Proteomes" id="UP001529369">
    <property type="component" value="Unassembled WGS sequence"/>
</dbReference>
<keyword evidence="4" id="KW-1185">Reference proteome</keyword>
<feature type="region of interest" description="Disordered" evidence="2">
    <location>
        <begin position="1"/>
        <end position="21"/>
    </location>
</feature>
<dbReference type="PANTHER" id="PTHR44809">
    <property type="match status" value="1"/>
</dbReference>
<proteinExistence type="predicted"/>
<dbReference type="PANTHER" id="PTHR44809:SF1">
    <property type="entry name" value="PROTEIN O-MANNOSYL-TRANSFERASE TMTC1"/>
    <property type="match status" value="1"/>
</dbReference>
<accession>A0ABT8A0X1</accession>
<organism evidence="3 4">
    <name type="scientific">Paeniroseomonas aquatica</name>
    <dbReference type="NCBI Taxonomy" id="373043"/>
    <lineage>
        <taxon>Bacteria</taxon>
        <taxon>Pseudomonadati</taxon>
        <taxon>Pseudomonadota</taxon>
        <taxon>Alphaproteobacteria</taxon>
        <taxon>Acetobacterales</taxon>
        <taxon>Acetobacteraceae</taxon>
        <taxon>Paeniroseomonas</taxon>
    </lineage>
</organism>
<keyword evidence="1" id="KW-0802">TPR repeat</keyword>
<name>A0ABT8A0X1_9PROT</name>
<gene>
    <name evidence="3" type="ORF">QWZ14_03180</name>
</gene>
<dbReference type="EMBL" id="JAUFPN010000028">
    <property type="protein sequence ID" value="MDN3563375.1"/>
    <property type="molecule type" value="Genomic_DNA"/>
</dbReference>
<dbReference type="SUPFAM" id="SSF53756">
    <property type="entry name" value="UDP-Glycosyltransferase/glycogen phosphorylase"/>
    <property type="match status" value="1"/>
</dbReference>
<dbReference type="Pfam" id="PF13432">
    <property type="entry name" value="TPR_16"/>
    <property type="match status" value="2"/>
</dbReference>
<evidence type="ECO:0000256" key="1">
    <source>
        <dbReference type="PROSITE-ProRule" id="PRU00339"/>
    </source>
</evidence>
<feature type="repeat" description="TPR" evidence="1">
    <location>
        <begin position="157"/>
        <end position="190"/>
    </location>
</feature>
<dbReference type="InterPro" id="IPR019734">
    <property type="entry name" value="TPR_rpt"/>
</dbReference>
<feature type="repeat" description="TPR" evidence="1">
    <location>
        <begin position="191"/>
        <end position="224"/>
    </location>
</feature>
<comment type="caution">
    <text evidence="3">The sequence shown here is derived from an EMBL/GenBank/DDBJ whole genome shotgun (WGS) entry which is preliminary data.</text>
</comment>
<protein>
    <submittedName>
        <fullName evidence="3">Tetratricopeptide repeat protein</fullName>
    </submittedName>
</protein>
<dbReference type="Gene3D" id="3.40.50.2000">
    <property type="entry name" value="Glycogen Phosphorylase B"/>
    <property type="match status" value="1"/>
</dbReference>
<dbReference type="Pfam" id="PF13414">
    <property type="entry name" value="TPR_11"/>
    <property type="match status" value="1"/>
</dbReference>
<dbReference type="InterPro" id="IPR011990">
    <property type="entry name" value="TPR-like_helical_dom_sf"/>
</dbReference>
<dbReference type="SUPFAM" id="SSF48452">
    <property type="entry name" value="TPR-like"/>
    <property type="match status" value="1"/>
</dbReference>
<dbReference type="RefSeq" id="WP_290315118.1">
    <property type="nucleotide sequence ID" value="NZ_JAUFPN010000028.1"/>
</dbReference>
<evidence type="ECO:0000256" key="2">
    <source>
        <dbReference type="SAM" id="MobiDB-lite"/>
    </source>
</evidence>
<sequence length="541" mass="56105">MAASGAAGVDNPAPPGPARDTAGLLAAADRCAAAGDRHRALALFGRATALAPGCAQAWAGAGLALQALGRPGEATAALCRARVLDPGLATARNALGTLFLGRGLAAEAKGEFTAAIRAAPGWWMPWVNLGLLAQRTGDAAAALAPLHEATRLAPGCAEAWHGLGTALQLLGRDGEAEAAHRRALALDPRHLLARANLGRALRAQNRLEEAAAAYHAALALRPDHAETRWNLAVTDFLRGDWAAAWEGAEWRWRVPGFPTRPRGFAQPLWQGEPAPGRTLLLHAEQGFGDTLMMLRYLPQAAASGARLLLELPAALLPLAAGLPAEPVAEGSPLPAFDLHCPLLSLPRAFATTPATIPAAPYLRPPAAAAARWAGRLPEDGGPPRVGLVWAGRPSHANDARRSIGLAALAPLLAMPGLRFLALQAGPRAAEIARLGLGPQLEDLSPELTDFGETAAALTRLDLLVTVDTAVLHLAGALGLRFLALLPFAPDWRWLPGRDDTPWYPSGRLLRQAAPGDWSAPVAALAAALAGLAPIPASLAAG</sequence>
<dbReference type="SMART" id="SM00028">
    <property type="entry name" value="TPR"/>
    <property type="match status" value="5"/>
</dbReference>
<dbReference type="PROSITE" id="PS50005">
    <property type="entry name" value="TPR"/>
    <property type="match status" value="2"/>
</dbReference>
<reference evidence="4" key="1">
    <citation type="journal article" date="2019" name="Int. J. Syst. Evol. Microbiol.">
        <title>The Global Catalogue of Microorganisms (GCM) 10K type strain sequencing project: providing services to taxonomists for standard genome sequencing and annotation.</title>
        <authorList>
            <consortium name="The Broad Institute Genomics Platform"/>
            <consortium name="The Broad Institute Genome Sequencing Center for Infectious Disease"/>
            <person name="Wu L."/>
            <person name="Ma J."/>
        </authorList>
    </citation>
    <scope>NUCLEOTIDE SEQUENCE [LARGE SCALE GENOMIC DNA]</scope>
    <source>
        <strain evidence="4">CECT 7131</strain>
    </source>
</reference>